<name>A0ACB9M9I7_9MYRT</name>
<evidence type="ECO:0000313" key="1">
    <source>
        <dbReference type="EMBL" id="KAI4320830.1"/>
    </source>
</evidence>
<dbReference type="Proteomes" id="UP001057402">
    <property type="component" value="Chromosome 10"/>
</dbReference>
<gene>
    <name evidence="1" type="ORF">MLD38_034275</name>
</gene>
<organism evidence="1 2">
    <name type="scientific">Melastoma candidum</name>
    <dbReference type="NCBI Taxonomy" id="119954"/>
    <lineage>
        <taxon>Eukaryota</taxon>
        <taxon>Viridiplantae</taxon>
        <taxon>Streptophyta</taxon>
        <taxon>Embryophyta</taxon>
        <taxon>Tracheophyta</taxon>
        <taxon>Spermatophyta</taxon>
        <taxon>Magnoliopsida</taxon>
        <taxon>eudicotyledons</taxon>
        <taxon>Gunneridae</taxon>
        <taxon>Pentapetalae</taxon>
        <taxon>rosids</taxon>
        <taxon>malvids</taxon>
        <taxon>Myrtales</taxon>
        <taxon>Melastomataceae</taxon>
        <taxon>Melastomatoideae</taxon>
        <taxon>Melastomateae</taxon>
        <taxon>Melastoma</taxon>
    </lineage>
</organism>
<proteinExistence type="predicted"/>
<comment type="caution">
    <text evidence="1">The sequence shown here is derived from an EMBL/GenBank/DDBJ whole genome shotgun (WGS) entry which is preliminary data.</text>
</comment>
<reference evidence="2" key="1">
    <citation type="journal article" date="2023" name="Front. Plant Sci.">
        <title>Chromosomal-level genome assembly of Melastoma candidum provides insights into trichome evolution.</title>
        <authorList>
            <person name="Zhong Y."/>
            <person name="Wu W."/>
            <person name="Sun C."/>
            <person name="Zou P."/>
            <person name="Liu Y."/>
            <person name="Dai S."/>
            <person name="Zhou R."/>
        </authorList>
    </citation>
    <scope>NUCLEOTIDE SEQUENCE [LARGE SCALE GENOMIC DNA]</scope>
</reference>
<protein>
    <submittedName>
        <fullName evidence="1">Uncharacterized protein</fullName>
    </submittedName>
</protein>
<sequence>MLWTAVAHIVTGVTSFAWSMTQLGWILGPLCIIICFADIPIVSTFLLCNCFRYPGPEFGAVRNRSYTQAVKLYLEEPVLVFDLSSILPKHINPGFHISLDIQGRSKKWICGVLVQESLYGTETRTPSL</sequence>
<keyword evidence="2" id="KW-1185">Reference proteome</keyword>
<accession>A0ACB9M9I7</accession>
<dbReference type="EMBL" id="CM042889">
    <property type="protein sequence ID" value="KAI4320830.1"/>
    <property type="molecule type" value="Genomic_DNA"/>
</dbReference>
<evidence type="ECO:0000313" key="2">
    <source>
        <dbReference type="Proteomes" id="UP001057402"/>
    </source>
</evidence>